<dbReference type="Pfam" id="PF13731">
    <property type="entry name" value="WxL"/>
    <property type="match status" value="1"/>
</dbReference>
<gene>
    <name evidence="4" type="ORF">OGZ50_08515</name>
</gene>
<feature type="compositionally biased region" description="Low complexity" evidence="1">
    <location>
        <begin position="44"/>
        <end position="63"/>
    </location>
</feature>
<protein>
    <submittedName>
        <fullName evidence="4">WxL domain-containing protein</fullName>
    </submittedName>
</protein>
<dbReference type="EMBL" id="JAOWLV010000004">
    <property type="protein sequence ID" value="MDG4976772.1"/>
    <property type="molecule type" value="Genomic_DNA"/>
</dbReference>
<evidence type="ECO:0000256" key="2">
    <source>
        <dbReference type="SAM" id="SignalP"/>
    </source>
</evidence>
<name>A0AAP4DUC8_9LACT</name>
<accession>A0AAP4DUC8</accession>
<reference evidence="4" key="2">
    <citation type="journal article" date="2023" name="Food Microbiol.">
        <title>Evaluation of the fermentation potential of lactic acid bacteria isolated from herbs, fruits and vegetables as starter cultures in nut-based milk alternatives.</title>
        <authorList>
            <person name="Huang W."/>
            <person name="Dong A."/>
            <person name="Pham H.T."/>
            <person name="Zhou C."/>
            <person name="Huo Z."/>
            <person name="Watjen A.P."/>
            <person name="Prakash S."/>
            <person name="Bang-Berthelsen C.H."/>
            <person name="Turner M.S."/>
        </authorList>
    </citation>
    <scope>NUCLEOTIDE SEQUENCE</scope>
    <source>
        <strain evidence="4">54</strain>
    </source>
</reference>
<dbReference type="InterPro" id="IPR027994">
    <property type="entry name" value="WxL_dom"/>
</dbReference>
<feature type="chain" id="PRO_5042886741" evidence="2">
    <location>
        <begin position="24"/>
        <end position="275"/>
    </location>
</feature>
<feature type="signal peptide" evidence="2">
    <location>
        <begin position="1"/>
        <end position="23"/>
    </location>
</feature>
<feature type="region of interest" description="Disordered" evidence="1">
    <location>
        <begin position="43"/>
        <end position="72"/>
    </location>
</feature>
<evidence type="ECO:0000313" key="5">
    <source>
        <dbReference type="Proteomes" id="UP001152598"/>
    </source>
</evidence>
<dbReference type="RefSeq" id="WP_058203148.1">
    <property type="nucleotide sequence ID" value="NZ_AP025700.1"/>
</dbReference>
<organism evidence="4 5">
    <name type="scientific">Lactococcus lactis</name>
    <dbReference type="NCBI Taxonomy" id="1358"/>
    <lineage>
        <taxon>Bacteria</taxon>
        <taxon>Bacillati</taxon>
        <taxon>Bacillota</taxon>
        <taxon>Bacilli</taxon>
        <taxon>Lactobacillales</taxon>
        <taxon>Streptococcaceae</taxon>
        <taxon>Lactococcus</taxon>
    </lineage>
</organism>
<comment type="caution">
    <text evidence="4">The sequence shown here is derived from an EMBL/GenBank/DDBJ whole genome shotgun (WGS) entry which is preliminary data.</text>
</comment>
<proteinExistence type="predicted"/>
<sequence length="275" mass="28171">MNKLILKSASLLTAAVVFVPVVAQTVSADTINPVNSTANVTFATDTTPTQPVDPTNPGVDVPGPVDPPTGESGPLSIDFASNLYFGTQSVTAKTAYAHAEKWADDTARPLYVQVTDKRGTFAGWNLSVKQESTLHLTGVTTPEASDTTLGDYLTGSQISFGGGYTANQYSSTGGPVVQSSFALNSGSQVVANAAANTGVGTWVYGFGTGASGTTSATLNANMTAYSDPINASVDRDSVATKSPVTLTIPASTNPSTKAAYTANLVWTLADTPSNS</sequence>
<reference evidence="4" key="1">
    <citation type="submission" date="2022-10" db="EMBL/GenBank/DDBJ databases">
        <authorList>
            <person name="Turner M.S."/>
            <person name="Huang W."/>
        </authorList>
    </citation>
    <scope>NUCLEOTIDE SEQUENCE</scope>
    <source>
        <strain evidence="4">54</strain>
    </source>
</reference>
<dbReference type="AlphaFoldDB" id="A0AAP4DUC8"/>
<dbReference type="Proteomes" id="UP001152598">
    <property type="component" value="Unassembled WGS sequence"/>
</dbReference>
<keyword evidence="2" id="KW-0732">Signal</keyword>
<feature type="domain" description="WxL" evidence="3">
    <location>
        <begin position="34"/>
        <end position="272"/>
    </location>
</feature>
<evidence type="ECO:0000256" key="1">
    <source>
        <dbReference type="SAM" id="MobiDB-lite"/>
    </source>
</evidence>
<evidence type="ECO:0000259" key="3">
    <source>
        <dbReference type="Pfam" id="PF13731"/>
    </source>
</evidence>
<evidence type="ECO:0000313" key="4">
    <source>
        <dbReference type="EMBL" id="MDG4976772.1"/>
    </source>
</evidence>